<keyword evidence="4" id="KW-1185">Reference proteome</keyword>
<dbReference type="Pfam" id="PF04195">
    <property type="entry name" value="Transposase_28"/>
    <property type="match status" value="1"/>
</dbReference>
<proteinExistence type="predicted"/>
<feature type="domain" description="Transposase (putative) gypsy type" evidence="2">
    <location>
        <begin position="84"/>
        <end position="123"/>
    </location>
</feature>
<comment type="caution">
    <text evidence="3">The sequence shown here is derived from an EMBL/GenBank/DDBJ whole genome shotgun (WGS) entry which is preliminary data.</text>
</comment>
<feature type="region of interest" description="Disordered" evidence="1">
    <location>
        <begin position="1"/>
        <end position="24"/>
    </location>
</feature>
<sequence>MSSFSGSDADDPEDIQQHNARSATSFPGAAKCMSMFHRDAKRPSNKEKDMMGLCRRVDFKAKFPKSDERVFTVGKRGRKANFYEMMIMDGFRFPCHEFVRELCAYYGIAASQLVPNSWKTVIVYWSSIPNVTRINNIDDLQFSEKEERQCAYLVDDEQQIHSPAHLSLFSHLILAGLSPWPIIDPKVGEFPVMRCDALFFDGKRIIVNTRGREGLNLIEYRASKDEYTIMNLVDGRLVPEEPDEYLLPPLGRPGVMFGQADPASSVPPTDVTVEVAPEGMVSAATIKAAQKKA</sequence>
<evidence type="ECO:0000313" key="4">
    <source>
        <dbReference type="Proteomes" id="UP000187203"/>
    </source>
</evidence>
<dbReference type="Proteomes" id="UP000187203">
    <property type="component" value="Unassembled WGS sequence"/>
</dbReference>
<name>A0A1R3IDR6_9ROSI</name>
<evidence type="ECO:0000256" key="1">
    <source>
        <dbReference type="SAM" id="MobiDB-lite"/>
    </source>
</evidence>
<dbReference type="OrthoDB" id="1750920at2759"/>
<dbReference type="EMBL" id="AWUE01018387">
    <property type="protein sequence ID" value="OMO80729.1"/>
    <property type="molecule type" value="Genomic_DNA"/>
</dbReference>
<reference evidence="4" key="1">
    <citation type="submission" date="2013-09" db="EMBL/GenBank/DDBJ databases">
        <title>Corchorus olitorius genome sequencing.</title>
        <authorList>
            <person name="Alam M."/>
            <person name="Haque M.S."/>
            <person name="Islam M.S."/>
            <person name="Emdad E.M."/>
            <person name="Islam M.M."/>
            <person name="Ahmed B."/>
            <person name="Halim A."/>
            <person name="Hossen Q.M.M."/>
            <person name="Hossain M.Z."/>
            <person name="Ahmed R."/>
            <person name="Khan M.M."/>
            <person name="Islam R."/>
            <person name="Rashid M.M."/>
            <person name="Khan S.A."/>
            <person name="Rahman M.S."/>
            <person name="Alam M."/>
            <person name="Yahiya A.S."/>
            <person name="Khan M.S."/>
            <person name="Azam M.S."/>
            <person name="Haque T."/>
            <person name="Lashkar M.Z.H."/>
            <person name="Akhand A.I."/>
            <person name="Morshed G."/>
            <person name="Roy S."/>
            <person name="Uddin K.S."/>
            <person name="Rabeya T."/>
            <person name="Hossain A.S."/>
            <person name="Chowdhury A."/>
            <person name="Snigdha A.R."/>
            <person name="Mortoza M.S."/>
            <person name="Matin S.A."/>
            <person name="Hoque S.M.E."/>
            <person name="Islam M.K."/>
            <person name="Roy D.K."/>
            <person name="Haider R."/>
            <person name="Moosa M.M."/>
            <person name="Elias S.M."/>
            <person name="Hasan A.M."/>
            <person name="Jahan S."/>
            <person name="Shafiuddin M."/>
            <person name="Mahmood N."/>
            <person name="Shommy N.S."/>
        </authorList>
    </citation>
    <scope>NUCLEOTIDE SEQUENCE [LARGE SCALE GENOMIC DNA]</scope>
    <source>
        <strain evidence="4">cv. O-4</strain>
    </source>
</reference>
<dbReference type="InterPro" id="IPR007321">
    <property type="entry name" value="Transposase_28"/>
</dbReference>
<organism evidence="3 4">
    <name type="scientific">Corchorus olitorius</name>
    <dbReference type="NCBI Taxonomy" id="93759"/>
    <lineage>
        <taxon>Eukaryota</taxon>
        <taxon>Viridiplantae</taxon>
        <taxon>Streptophyta</taxon>
        <taxon>Embryophyta</taxon>
        <taxon>Tracheophyta</taxon>
        <taxon>Spermatophyta</taxon>
        <taxon>Magnoliopsida</taxon>
        <taxon>eudicotyledons</taxon>
        <taxon>Gunneridae</taxon>
        <taxon>Pentapetalae</taxon>
        <taxon>rosids</taxon>
        <taxon>malvids</taxon>
        <taxon>Malvales</taxon>
        <taxon>Malvaceae</taxon>
        <taxon>Grewioideae</taxon>
        <taxon>Apeibeae</taxon>
        <taxon>Corchorus</taxon>
    </lineage>
</organism>
<dbReference type="AlphaFoldDB" id="A0A1R3IDR6"/>
<evidence type="ECO:0000259" key="2">
    <source>
        <dbReference type="Pfam" id="PF04195"/>
    </source>
</evidence>
<evidence type="ECO:0000313" key="3">
    <source>
        <dbReference type="EMBL" id="OMO80729.1"/>
    </source>
</evidence>
<accession>A0A1R3IDR6</accession>
<protein>
    <recommendedName>
        <fullName evidence="2">Transposase (putative) gypsy type domain-containing protein</fullName>
    </recommendedName>
</protein>
<gene>
    <name evidence="3" type="ORF">COLO4_23961</name>
</gene>